<evidence type="ECO:0000313" key="2">
    <source>
        <dbReference type="EMBL" id="NHN54202.1"/>
    </source>
</evidence>
<evidence type="ECO:0000313" key="3">
    <source>
        <dbReference type="Proteomes" id="UP000744769"/>
    </source>
</evidence>
<evidence type="ECO:0000256" key="1">
    <source>
        <dbReference type="SAM" id="MobiDB-lite"/>
    </source>
</evidence>
<keyword evidence="3" id="KW-1185">Reference proteome</keyword>
<comment type="caution">
    <text evidence="2">The sequence shown here is derived from an EMBL/GenBank/DDBJ whole genome shotgun (WGS) entry which is preliminary data.</text>
</comment>
<name>A0A967AXE9_9MICO</name>
<dbReference type="EMBL" id="JAAOIV010000001">
    <property type="protein sequence ID" value="NHN54202.1"/>
    <property type="molecule type" value="Genomic_DNA"/>
</dbReference>
<protein>
    <submittedName>
        <fullName evidence="2">Uncharacterized protein</fullName>
    </submittedName>
</protein>
<accession>A0A967AXE9</accession>
<sequence length="175" mass="16533">MAAAGGSQQTTSARPTAGVTSVPVTGTFADGSTFSGAISNLRAFTQNGVLMVTGTITGTGLPAGGTTFTAPLKASVPNAAAAPAAATGAAAPAAAKGCNVLTLNLGPLHLDLLGLVIDLAPVNLNVTAVPGAGNLLGNLLCAVAGLLDGGGPLSGITGLLNNLLSALGLAAPKVV</sequence>
<gene>
    <name evidence="2" type="ORF">G9U51_00190</name>
</gene>
<organism evidence="2 3">
    <name type="scientific">Metallococcus carri</name>
    <dbReference type="NCBI Taxonomy" id="1656884"/>
    <lineage>
        <taxon>Bacteria</taxon>
        <taxon>Bacillati</taxon>
        <taxon>Actinomycetota</taxon>
        <taxon>Actinomycetes</taxon>
        <taxon>Micrococcales</taxon>
        <taxon>Dermacoccaceae</taxon>
        <taxon>Metallococcus</taxon>
    </lineage>
</organism>
<dbReference type="Proteomes" id="UP000744769">
    <property type="component" value="Unassembled WGS sequence"/>
</dbReference>
<dbReference type="AlphaFoldDB" id="A0A967AXE9"/>
<reference evidence="2" key="1">
    <citation type="submission" date="2020-03" db="EMBL/GenBank/DDBJ databases">
        <title>Draft sequencing of Calidifontibacter sp. DB0510.</title>
        <authorList>
            <person name="Kim D.-U."/>
        </authorList>
    </citation>
    <scope>NUCLEOTIDE SEQUENCE</scope>
    <source>
        <strain evidence="2">DB0510</strain>
    </source>
</reference>
<dbReference type="RefSeq" id="WP_166191480.1">
    <property type="nucleotide sequence ID" value="NZ_JAAOIV010000001.1"/>
</dbReference>
<feature type="region of interest" description="Disordered" evidence="1">
    <location>
        <begin position="1"/>
        <end position="21"/>
    </location>
</feature>
<proteinExistence type="predicted"/>